<dbReference type="PANTHER" id="PTHR39515:SF2">
    <property type="entry name" value="HTH-TYPE TRANSCRIPTIONAL REGULATOR RV0880"/>
    <property type="match status" value="1"/>
</dbReference>
<organism evidence="2 3">
    <name type="scientific">Vineibacter terrae</name>
    <dbReference type="NCBI Taxonomy" id="2586908"/>
    <lineage>
        <taxon>Bacteria</taxon>
        <taxon>Pseudomonadati</taxon>
        <taxon>Pseudomonadota</taxon>
        <taxon>Alphaproteobacteria</taxon>
        <taxon>Hyphomicrobiales</taxon>
        <taxon>Vineibacter</taxon>
    </lineage>
</organism>
<dbReference type="SUPFAM" id="SSF46785">
    <property type="entry name" value="Winged helix' DNA-binding domain"/>
    <property type="match status" value="1"/>
</dbReference>
<dbReference type="Gene3D" id="1.10.10.10">
    <property type="entry name" value="Winged helix-like DNA-binding domain superfamily/Winged helix DNA-binding domain"/>
    <property type="match status" value="1"/>
</dbReference>
<dbReference type="PROSITE" id="PS50995">
    <property type="entry name" value="HTH_MARR_2"/>
    <property type="match status" value="1"/>
</dbReference>
<dbReference type="AlphaFoldDB" id="A0A5C8PKP9"/>
<dbReference type="InterPro" id="IPR052526">
    <property type="entry name" value="HTH-type_Bedaq_tolerance"/>
</dbReference>
<dbReference type="Proteomes" id="UP000321638">
    <property type="component" value="Unassembled WGS sequence"/>
</dbReference>
<dbReference type="SMART" id="SM00347">
    <property type="entry name" value="HTH_MARR"/>
    <property type="match status" value="1"/>
</dbReference>
<feature type="domain" description="HTH marR-type" evidence="1">
    <location>
        <begin position="14"/>
        <end position="146"/>
    </location>
</feature>
<proteinExistence type="predicted"/>
<name>A0A5C8PKP9_9HYPH</name>
<keyword evidence="3" id="KW-1185">Reference proteome</keyword>
<evidence type="ECO:0000313" key="3">
    <source>
        <dbReference type="Proteomes" id="UP000321638"/>
    </source>
</evidence>
<comment type="caution">
    <text evidence="2">The sequence shown here is derived from an EMBL/GenBank/DDBJ whole genome shotgun (WGS) entry which is preliminary data.</text>
</comment>
<dbReference type="InterPro" id="IPR036390">
    <property type="entry name" value="WH_DNA-bd_sf"/>
</dbReference>
<dbReference type="Pfam" id="PF01047">
    <property type="entry name" value="MarR"/>
    <property type="match status" value="1"/>
</dbReference>
<dbReference type="InterPro" id="IPR000835">
    <property type="entry name" value="HTH_MarR-typ"/>
</dbReference>
<gene>
    <name evidence="2" type="ORF">FHP25_17335</name>
</gene>
<sequence length="150" mass="16642">MTAKVTASTMKTETEALADRLRPVLQRLQRHLRRQNQAMGTSPLHMGLLNSIAQQEGLGIGELAAQEKLRGPTITAHINQMEAEGWVERRPSTDDKRRVGLFITRTGRAMMAAAQQRRVDWLATRLADLPAEGRRAVAAALEPLEALCHD</sequence>
<dbReference type="GO" id="GO:0003700">
    <property type="term" value="F:DNA-binding transcription factor activity"/>
    <property type="evidence" value="ECO:0007669"/>
    <property type="project" value="InterPro"/>
</dbReference>
<dbReference type="PANTHER" id="PTHR39515">
    <property type="entry name" value="CONSERVED PROTEIN"/>
    <property type="match status" value="1"/>
</dbReference>
<evidence type="ECO:0000313" key="2">
    <source>
        <dbReference type="EMBL" id="TXL74253.1"/>
    </source>
</evidence>
<accession>A0A5C8PKP9</accession>
<evidence type="ECO:0000259" key="1">
    <source>
        <dbReference type="PROSITE" id="PS50995"/>
    </source>
</evidence>
<dbReference type="InterPro" id="IPR036388">
    <property type="entry name" value="WH-like_DNA-bd_sf"/>
</dbReference>
<dbReference type="OrthoDB" id="511972at2"/>
<reference evidence="2 3" key="1">
    <citation type="submission" date="2019-06" db="EMBL/GenBank/DDBJ databases">
        <title>New taxonomy in bacterial strain CC-CFT640, isolated from vineyard.</title>
        <authorList>
            <person name="Lin S.-Y."/>
            <person name="Tsai C.-F."/>
            <person name="Young C.-C."/>
        </authorList>
    </citation>
    <scope>NUCLEOTIDE SEQUENCE [LARGE SCALE GENOMIC DNA]</scope>
    <source>
        <strain evidence="2 3">CC-CFT640</strain>
    </source>
</reference>
<protein>
    <submittedName>
        <fullName evidence="2">MarR family transcriptional regulator</fullName>
    </submittedName>
</protein>
<dbReference type="EMBL" id="VDUZ01000019">
    <property type="protein sequence ID" value="TXL74253.1"/>
    <property type="molecule type" value="Genomic_DNA"/>
</dbReference>